<organism evidence="2 3">
    <name type="scientific">Pinctada imbricata</name>
    <name type="common">Atlantic pearl-oyster</name>
    <name type="synonym">Pinctada martensii</name>
    <dbReference type="NCBI Taxonomy" id="66713"/>
    <lineage>
        <taxon>Eukaryota</taxon>
        <taxon>Metazoa</taxon>
        <taxon>Spiralia</taxon>
        <taxon>Lophotrochozoa</taxon>
        <taxon>Mollusca</taxon>
        <taxon>Bivalvia</taxon>
        <taxon>Autobranchia</taxon>
        <taxon>Pteriomorphia</taxon>
        <taxon>Pterioida</taxon>
        <taxon>Pterioidea</taxon>
        <taxon>Pteriidae</taxon>
        <taxon>Pinctada</taxon>
    </lineage>
</organism>
<feature type="domain" description="Tesmin/TSO1-like CXC" evidence="1">
    <location>
        <begin position="1431"/>
        <end position="1474"/>
    </location>
</feature>
<accession>A0AA89BSB3</accession>
<gene>
    <name evidence="2" type="ORF">FSP39_002670</name>
</gene>
<evidence type="ECO:0000313" key="3">
    <source>
        <dbReference type="Proteomes" id="UP001186944"/>
    </source>
</evidence>
<comment type="caution">
    <text evidence="2">The sequence shown here is derived from an EMBL/GenBank/DDBJ whole genome shotgun (WGS) entry which is preliminary data.</text>
</comment>
<name>A0AA89BSB3_PINIB</name>
<dbReference type="SMART" id="SM01114">
    <property type="entry name" value="CXC"/>
    <property type="match status" value="1"/>
</dbReference>
<dbReference type="Proteomes" id="UP001186944">
    <property type="component" value="Unassembled WGS sequence"/>
</dbReference>
<sequence length="1482" mass="165987">MEACVICKEGTMGEDVSILTEKGAASINLASRQRGHADIADEGDTVHKKCRRKFNHPKYIQAERAADQHQNETKKILRSENIFNFQEQCIFCGLPAKFIKRKRGADVHPVLTMEFQEKVLESCTNRNDEWGHTVKGRISYVNDLHAADAVYHQTCSVNFRTGKNIPSVYSPIPSKERRLRGRPCATQQEDAFSKTCAFLANNDNEQVTVMDLTKKMAEFCDEPYTRNNTKKKLQTHFGSDILITEINGLPDVVTFCYSAKSILYDFYKRPQSSSDKESIIKAAARFILSDIKSIQASTTLYPSLSEIESLSSQISYVPDSLQLLLSNIFLQNSKDLKIASIGQAIMQTSRPRALLAPIQISLGIQLHQQFACRFLLDTLNSLGFSASYSEIKRFQSNAAVEQGQSKINLDTNSSLQFVADNVDHNSCTVDGHGTFHGMGIIGSFTPGSKFNRVIPRNDLSKESILEAGTIDVLFYKRPQAKEQHFIKLREMDVDDDFWFADLLCNVLWPLRTPRISWSGFMQMFRSGQYPGKSSTVFFPMIDLPPSDMTCIFSTLHFVCKEALKYEKTPVITFDQPLYWKARQIIFDEADDSILKSVILRLGGFHLEMSFLGAIGHIMSGSGLQEVLETVFAPNAVGHMVSGKAVSRAIRGHNLVSSGLNAILLARIFELDLPSTSITAELNLSSSESRTDNGEPSESLNHQGVPEVAIQIESEDDLSGRTIDPLLDKACSLYDSLLSGETKLEELAGDEIFDRILSKLEEEKKSLETKRTAKLWLQYLDMVHLLMKFIEAERTGNWKLHQKTISMMLPYLAAAGHNLYLKSAYLYLSDMQQLESKYPEIYAFFEAGHHVIRRSDRFWAGLSSDIVIEQVLMRSMKTSGGLTRGRGMTELQRVQWLLSSPACAEINYAMQTLTGVDYHTSDQHKESGKARQSRDDRDAFIVLKHVMERNPFDGNEELRSIETGIVADQKVNVDRSKEIGLEIVNSLPDQSISGYSFKRSKQAVTLNSKGAVKVDDDHMHVDPQLLFQRLITVSRMVYPDISVLFAYELSTHPSSLFDSNGLPRVAQKSTLANAIWSMGDCDGSTSNSSREFEYVIDGGSLIYKLPWEQKASFGRIVDCYSSYVLKKFGRATIVFDGYPDGPSTKDITHLRRSKGIVGRKVVLSPLSTFNSKKEVFLSNLENKKQFVSLLGTSLQQKGCNVVYASEDADVSIVTTALDRSVLGPVAVIGEDTDLLVLLIHLFDSNCHNDVVFYSDRQGKDHKVWDIHKTSMLLQDNICQILPLVHAITGCDTTSRVFSIGKSQALKKFIATHYLQECASVFSCDESNTTKECIASAGEKIICNLLSGMENESLDQLRYRKFVTKTLSCNNSIQVHELPPTSAATYFHCLRTYHQVQTWKGKMLDPLQYGWGEQDGKLFPIKTNVPPAPNDLLSIVRCKCKKGCDTKRCTCRRHGVSCSVGCSECRGVNCENSAFGIEENGEET</sequence>
<proteinExistence type="predicted"/>
<reference evidence="2" key="1">
    <citation type="submission" date="2019-08" db="EMBL/GenBank/DDBJ databases">
        <title>The improved chromosome-level genome for the pearl oyster Pinctada fucata martensii using PacBio sequencing and Hi-C.</title>
        <authorList>
            <person name="Zheng Z."/>
        </authorList>
    </citation>
    <scope>NUCLEOTIDE SEQUENCE</scope>
    <source>
        <strain evidence="2">ZZ-2019</strain>
        <tissue evidence="2">Adductor muscle</tissue>
    </source>
</reference>
<evidence type="ECO:0000259" key="1">
    <source>
        <dbReference type="SMART" id="SM01114"/>
    </source>
</evidence>
<dbReference type="InterPro" id="IPR033467">
    <property type="entry name" value="Tesmin/TSO1-like_CXC"/>
</dbReference>
<evidence type="ECO:0000313" key="2">
    <source>
        <dbReference type="EMBL" id="KAK3092425.1"/>
    </source>
</evidence>
<dbReference type="PANTHER" id="PTHR46704:SF1">
    <property type="entry name" value="TELOMERE LENGTH REGULATION PROTEIN TEL2 HOMOLOG"/>
    <property type="match status" value="1"/>
</dbReference>
<dbReference type="EMBL" id="VSWD01000009">
    <property type="protein sequence ID" value="KAK3092425.1"/>
    <property type="molecule type" value="Genomic_DNA"/>
</dbReference>
<protein>
    <recommendedName>
        <fullName evidence="1">Tesmin/TSO1-like CXC domain-containing protein</fullName>
    </recommendedName>
</protein>
<keyword evidence="3" id="KW-1185">Reference proteome</keyword>
<dbReference type="PANTHER" id="PTHR46704">
    <property type="entry name" value="CXC DOMAIN-CONTAINING PROTEIN-RELATED"/>
    <property type="match status" value="1"/>
</dbReference>